<feature type="transmembrane region" description="Helical" evidence="1">
    <location>
        <begin position="12"/>
        <end position="36"/>
    </location>
</feature>
<feature type="transmembrane region" description="Helical" evidence="1">
    <location>
        <begin position="163"/>
        <end position="184"/>
    </location>
</feature>
<feature type="domain" description="DUF6534" evidence="2">
    <location>
        <begin position="170"/>
        <end position="256"/>
    </location>
</feature>
<dbReference type="AlphaFoldDB" id="A0A166KAM0"/>
<accession>A0A166KAM0</accession>
<evidence type="ECO:0000313" key="4">
    <source>
        <dbReference type="Proteomes" id="UP000076532"/>
    </source>
</evidence>
<protein>
    <recommendedName>
        <fullName evidence="2">DUF6534 domain-containing protein</fullName>
    </recommendedName>
</protein>
<proteinExistence type="predicted"/>
<dbReference type="Proteomes" id="UP000076532">
    <property type="component" value="Unassembled WGS sequence"/>
</dbReference>
<feature type="transmembrane region" description="Helical" evidence="1">
    <location>
        <begin position="48"/>
        <end position="73"/>
    </location>
</feature>
<dbReference type="EMBL" id="KV417545">
    <property type="protein sequence ID" value="KZP21708.1"/>
    <property type="molecule type" value="Genomic_DNA"/>
</dbReference>
<feature type="transmembrane region" description="Helical" evidence="1">
    <location>
        <begin position="204"/>
        <end position="225"/>
    </location>
</feature>
<gene>
    <name evidence="3" type="ORF">FIBSPDRAFT_1043997</name>
</gene>
<keyword evidence="1" id="KW-0812">Transmembrane</keyword>
<evidence type="ECO:0000313" key="3">
    <source>
        <dbReference type="EMBL" id="KZP21708.1"/>
    </source>
</evidence>
<name>A0A166KAM0_9AGAM</name>
<feature type="transmembrane region" description="Helical" evidence="1">
    <location>
        <begin position="231"/>
        <end position="251"/>
    </location>
</feature>
<keyword evidence="4" id="KW-1185">Reference proteome</keyword>
<reference evidence="3 4" key="1">
    <citation type="journal article" date="2016" name="Mol. Biol. Evol.">
        <title>Comparative Genomics of Early-Diverging Mushroom-Forming Fungi Provides Insights into the Origins of Lignocellulose Decay Capabilities.</title>
        <authorList>
            <person name="Nagy L.G."/>
            <person name="Riley R."/>
            <person name="Tritt A."/>
            <person name="Adam C."/>
            <person name="Daum C."/>
            <person name="Floudas D."/>
            <person name="Sun H."/>
            <person name="Yadav J.S."/>
            <person name="Pangilinan J."/>
            <person name="Larsson K.H."/>
            <person name="Matsuura K."/>
            <person name="Barry K."/>
            <person name="Labutti K."/>
            <person name="Kuo R."/>
            <person name="Ohm R.A."/>
            <person name="Bhattacharya S.S."/>
            <person name="Shirouzu T."/>
            <person name="Yoshinaga Y."/>
            <person name="Martin F.M."/>
            <person name="Grigoriev I.V."/>
            <person name="Hibbett D.S."/>
        </authorList>
    </citation>
    <scope>NUCLEOTIDE SEQUENCE [LARGE SCALE GENOMIC DNA]</scope>
    <source>
        <strain evidence="3 4">CBS 109695</strain>
    </source>
</reference>
<feature type="transmembrane region" description="Helical" evidence="1">
    <location>
        <begin position="93"/>
        <end position="112"/>
    </location>
</feature>
<keyword evidence="1" id="KW-0472">Membrane</keyword>
<dbReference type="InterPro" id="IPR045339">
    <property type="entry name" value="DUF6534"/>
</dbReference>
<sequence length="294" mass="32873">MSSSLALRETLGALLIGVTISVALYGVLCCQTLMYVRRYTKDPIMLKSLVSAIWFLETVHTAMVGYAAYYYTISHRGDLDMAQKPTWMTMLEMIPASMVVFLTQYVWIMRIWTLNRYSWRTPMAFGMLSLLGIDGCFSTAWLATNYHDEKWGDVGVRHEWLMLTSVALIAVSDAWSTIMLIWTLGRKRLGIRSGDALVTRVITYGLNTGLLTIFGSGIVVVLLGLMPSSLYYMGAYVTFSKVYANSLLAMLNWRRSTSDKDEGEASEAFSLDTVPWGPWATATANASVYAEPCD</sequence>
<dbReference type="PANTHER" id="PTHR40465:SF1">
    <property type="entry name" value="DUF6534 DOMAIN-CONTAINING PROTEIN"/>
    <property type="match status" value="1"/>
</dbReference>
<organism evidence="3 4">
    <name type="scientific">Athelia psychrophila</name>
    <dbReference type="NCBI Taxonomy" id="1759441"/>
    <lineage>
        <taxon>Eukaryota</taxon>
        <taxon>Fungi</taxon>
        <taxon>Dikarya</taxon>
        <taxon>Basidiomycota</taxon>
        <taxon>Agaricomycotina</taxon>
        <taxon>Agaricomycetes</taxon>
        <taxon>Agaricomycetidae</taxon>
        <taxon>Atheliales</taxon>
        <taxon>Atheliaceae</taxon>
        <taxon>Athelia</taxon>
    </lineage>
</organism>
<dbReference type="STRING" id="436010.A0A166KAM0"/>
<dbReference type="PANTHER" id="PTHR40465">
    <property type="entry name" value="CHROMOSOME 1, WHOLE GENOME SHOTGUN SEQUENCE"/>
    <property type="match status" value="1"/>
</dbReference>
<dbReference type="OrthoDB" id="3214861at2759"/>
<feature type="transmembrane region" description="Helical" evidence="1">
    <location>
        <begin position="124"/>
        <end position="143"/>
    </location>
</feature>
<evidence type="ECO:0000259" key="2">
    <source>
        <dbReference type="Pfam" id="PF20152"/>
    </source>
</evidence>
<keyword evidence="1" id="KW-1133">Transmembrane helix</keyword>
<dbReference type="Pfam" id="PF20152">
    <property type="entry name" value="DUF6534"/>
    <property type="match status" value="1"/>
</dbReference>
<evidence type="ECO:0000256" key="1">
    <source>
        <dbReference type="SAM" id="Phobius"/>
    </source>
</evidence>